<accession>A0ABS5EWS3</accession>
<evidence type="ECO:0000313" key="2">
    <source>
        <dbReference type="Proteomes" id="UP001196870"/>
    </source>
</evidence>
<dbReference type="Proteomes" id="UP001196870">
    <property type="component" value="Unassembled WGS sequence"/>
</dbReference>
<proteinExistence type="predicted"/>
<name>A0ABS5EWS3_9PROT</name>
<reference evidence="2" key="1">
    <citation type="journal article" date="2021" name="Syst. Appl. Microbiol.">
        <title>Roseomonas hellenica sp. nov., isolated from roots of wild-growing Alkanna tinctoria.</title>
        <authorList>
            <person name="Rat A."/>
            <person name="Naranjo H.D."/>
            <person name="Lebbe L."/>
            <person name="Cnockaert M."/>
            <person name="Krigas N."/>
            <person name="Grigoriadou K."/>
            <person name="Maloupa E."/>
            <person name="Willems A."/>
        </authorList>
    </citation>
    <scope>NUCLEOTIDE SEQUENCE [LARGE SCALE GENOMIC DNA]</scope>
    <source>
        <strain evidence="2">LMG 31523</strain>
    </source>
</reference>
<dbReference type="RefSeq" id="WP_211852420.1">
    <property type="nucleotide sequence ID" value="NZ_JAAGBB010000010.1"/>
</dbReference>
<sequence>MTLRVWVEEDGAQVGEVFAPSQVVPGAVVKLTAPEPMPASRAARTAFEVAASRGLELVVADPDDIWDGIPTAPSDRADEPSR</sequence>
<gene>
    <name evidence="1" type="ORF">GXW71_10385</name>
</gene>
<dbReference type="EMBL" id="JAAGBB010000010">
    <property type="protein sequence ID" value="MBR0664758.1"/>
    <property type="molecule type" value="Genomic_DNA"/>
</dbReference>
<comment type="caution">
    <text evidence="1">The sequence shown here is derived from an EMBL/GenBank/DDBJ whole genome shotgun (WGS) entry which is preliminary data.</text>
</comment>
<protein>
    <submittedName>
        <fullName evidence="1">Uncharacterized protein</fullName>
    </submittedName>
</protein>
<organism evidence="1 2">
    <name type="scientific">Plastoroseomonas hellenica</name>
    <dbReference type="NCBI Taxonomy" id="2687306"/>
    <lineage>
        <taxon>Bacteria</taxon>
        <taxon>Pseudomonadati</taxon>
        <taxon>Pseudomonadota</taxon>
        <taxon>Alphaproteobacteria</taxon>
        <taxon>Acetobacterales</taxon>
        <taxon>Acetobacteraceae</taxon>
        <taxon>Plastoroseomonas</taxon>
    </lineage>
</organism>
<keyword evidence="2" id="KW-1185">Reference proteome</keyword>
<evidence type="ECO:0000313" key="1">
    <source>
        <dbReference type="EMBL" id="MBR0664758.1"/>
    </source>
</evidence>